<feature type="transmembrane region" description="Helical" evidence="2">
    <location>
        <begin position="25"/>
        <end position="45"/>
    </location>
</feature>
<feature type="domain" description="YdbS-like PH" evidence="3">
    <location>
        <begin position="438"/>
        <end position="502"/>
    </location>
</feature>
<protein>
    <submittedName>
        <fullName evidence="4">PH domain-containing protein</fullName>
    </submittedName>
</protein>
<keyword evidence="5" id="KW-1185">Reference proteome</keyword>
<proteinExistence type="predicted"/>
<sequence>MSAEDAADGPAGQDGSRRTHPLTPLLTGWKIFAGVIAVIAAQNLAQLVDEFTVRRALLGLGALAIALVIAVGVSALTWWRTTYEISSDGVTRRSGLLTRTGRTAPRERIESVSVERPAVPRLLGLAKVRVEFAGGSESHLDIAYVTAADADTIRTEILDVTVGRQDRTAGEAGAAAERPTAEGPAAEGPAADGAAGVPPQGPVSPAEEAPGAPARDRGLRENLREVAYDGVTDGDLIAQIPTTRLLHAMLRDVGWLIGLVIGVVWIIVAAVIAWRTDGAGAGLIAAALPAIVAVPQAVLHRLEGGWGFVSRDTDRGLRMRRGLFSTRTDNLGAGRVQDLRLRRPLLWRGPGWTEARVSVAGIGEDDSSAATSALPVGTREELLRTLGHLLPTLGTEDDAALLDRLLTARARDLGGIGPRHRLFVIGRRTRRVLLLPGALVLRSGVITAKVQIVPRERIQGLSLAQGPVGRMTSTATLAVGVAAARAEIAGVDIADLLELEDALRPDAAQGRRYRDRDDWPRPPLGPHAHAPSAPAPMSAPDPASAPVPAAAAATAPAPTPDPEEDA</sequence>
<evidence type="ECO:0000259" key="3">
    <source>
        <dbReference type="Pfam" id="PF03703"/>
    </source>
</evidence>
<feature type="domain" description="YdbS-like PH" evidence="3">
    <location>
        <begin position="311"/>
        <end position="364"/>
    </location>
</feature>
<feature type="compositionally biased region" description="Pro residues" evidence="1">
    <location>
        <begin position="533"/>
        <end position="545"/>
    </location>
</feature>
<dbReference type="Pfam" id="PF03703">
    <property type="entry name" value="bPH_2"/>
    <property type="match status" value="3"/>
</dbReference>
<name>A0ABY4NC82_9MICO</name>
<dbReference type="InterPro" id="IPR014529">
    <property type="entry name" value="UCP026631"/>
</dbReference>
<evidence type="ECO:0000256" key="1">
    <source>
        <dbReference type="SAM" id="MobiDB-lite"/>
    </source>
</evidence>
<feature type="transmembrane region" description="Helical" evidence="2">
    <location>
        <begin position="253"/>
        <end position="274"/>
    </location>
</feature>
<organism evidence="4 5">
    <name type="scientific">Brachybacterium kimchii</name>
    <dbReference type="NCBI Taxonomy" id="2942909"/>
    <lineage>
        <taxon>Bacteria</taxon>
        <taxon>Bacillati</taxon>
        <taxon>Actinomycetota</taxon>
        <taxon>Actinomycetes</taxon>
        <taxon>Micrococcales</taxon>
        <taxon>Dermabacteraceae</taxon>
        <taxon>Brachybacterium</taxon>
    </lineage>
</organism>
<keyword evidence="2" id="KW-0812">Transmembrane</keyword>
<dbReference type="PIRSF" id="PIRSF026631">
    <property type="entry name" value="UCP026631"/>
    <property type="match status" value="1"/>
</dbReference>
<gene>
    <name evidence="4" type="ORF">M4486_07250</name>
</gene>
<reference evidence="4" key="1">
    <citation type="submission" date="2022-05" db="EMBL/GenBank/DDBJ databases">
        <title>Genomic analysis of Brachybacterium sp. CBA3104.</title>
        <authorList>
            <person name="Roh S.W."/>
            <person name="Kim Y.B."/>
            <person name="Kim Y."/>
        </authorList>
    </citation>
    <scope>NUCLEOTIDE SEQUENCE</scope>
    <source>
        <strain evidence="4">CBA3104</strain>
    </source>
</reference>
<evidence type="ECO:0000256" key="2">
    <source>
        <dbReference type="SAM" id="Phobius"/>
    </source>
</evidence>
<keyword evidence="2" id="KW-1133">Transmembrane helix</keyword>
<feature type="region of interest" description="Disordered" evidence="1">
    <location>
        <begin position="168"/>
        <end position="217"/>
    </location>
</feature>
<feature type="compositionally biased region" description="Low complexity" evidence="1">
    <location>
        <begin position="170"/>
        <end position="206"/>
    </location>
</feature>
<dbReference type="Proteomes" id="UP001055868">
    <property type="component" value="Chromosome"/>
</dbReference>
<dbReference type="PANTHER" id="PTHR34473:SF2">
    <property type="entry name" value="UPF0699 TRANSMEMBRANE PROTEIN YDBT"/>
    <property type="match status" value="1"/>
</dbReference>
<feature type="region of interest" description="Disordered" evidence="1">
    <location>
        <begin position="1"/>
        <end position="20"/>
    </location>
</feature>
<dbReference type="RefSeq" id="WP_249480485.1">
    <property type="nucleotide sequence ID" value="NZ_CP097218.1"/>
</dbReference>
<feature type="compositionally biased region" description="Low complexity" evidence="1">
    <location>
        <begin position="546"/>
        <end position="556"/>
    </location>
</feature>
<feature type="region of interest" description="Disordered" evidence="1">
    <location>
        <begin position="508"/>
        <end position="566"/>
    </location>
</feature>
<feature type="domain" description="YdbS-like PH" evidence="3">
    <location>
        <begin position="78"/>
        <end position="157"/>
    </location>
</feature>
<accession>A0ABY4NC82</accession>
<evidence type="ECO:0000313" key="4">
    <source>
        <dbReference type="EMBL" id="UQN31070.1"/>
    </source>
</evidence>
<feature type="transmembrane region" description="Helical" evidence="2">
    <location>
        <begin position="280"/>
        <end position="299"/>
    </location>
</feature>
<dbReference type="InterPro" id="IPR005182">
    <property type="entry name" value="YdbS-like_PH"/>
</dbReference>
<keyword evidence="2" id="KW-0472">Membrane</keyword>
<feature type="transmembrane region" description="Helical" evidence="2">
    <location>
        <begin position="57"/>
        <end position="79"/>
    </location>
</feature>
<dbReference type="PANTHER" id="PTHR34473">
    <property type="entry name" value="UPF0699 TRANSMEMBRANE PROTEIN YDBS"/>
    <property type="match status" value="1"/>
</dbReference>
<dbReference type="EMBL" id="CP097218">
    <property type="protein sequence ID" value="UQN31070.1"/>
    <property type="molecule type" value="Genomic_DNA"/>
</dbReference>
<evidence type="ECO:0000313" key="5">
    <source>
        <dbReference type="Proteomes" id="UP001055868"/>
    </source>
</evidence>